<evidence type="ECO:0000313" key="3">
    <source>
        <dbReference type="Proteomes" id="UP000015105"/>
    </source>
</evidence>
<feature type="region of interest" description="Disordered" evidence="1">
    <location>
        <begin position="223"/>
        <end position="277"/>
    </location>
</feature>
<reference evidence="2" key="3">
    <citation type="journal article" date="2017" name="Nature">
        <title>Genome sequence of the progenitor of the wheat D genome Aegilops tauschii.</title>
        <authorList>
            <person name="Luo M.C."/>
            <person name="Gu Y.Q."/>
            <person name="Puiu D."/>
            <person name="Wang H."/>
            <person name="Twardziok S.O."/>
            <person name="Deal K.R."/>
            <person name="Huo N."/>
            <person name="Zhu T."/>
            <person name="Wang L."/>
            <person name="Wang Y."/>
            <person name="McGuire P.E."/>
            <person name="Liu S."/>
            <person name="Long H."/>
            <person name="Ramasamy R.K."/>
            <person name="Rodriguez J.C."/>
            <person name="Van S.L."/>
            <person name="Yuan L."/>
            <person name="Wang Z."/>
            <person name="Xia Z."/>
            <person name="Xiao L."/>
            <person name="Anderson O.D."/>
            <person name="Ouyang S."/>
            <person name="Liang Y."/>
            <person name="Zimin A.V."/>
            <person name="Pertea G."/>
            <person name="Qi P."/>
            <person name="Bennetzen J.L."/>
            <person name="Dai X."/>
            <person name="Dawson M.W."/>
            <person name="Muller H.G."/>
            <person name="Kugler K."/>
            <person name="Rivarola-Duarte L."/>
            <person name="Spannagl M."/>
            <person name="Mayer K.F.X."/>
            <person name="Lu F.H."/>
            <person name="Bevan M.W."/>
            <person name="Leroy P."/>
            <person name="Li P."/>
            <person name="You F.M."/>
            <person name="Sun Q."/>
            <person name="Liu Z."/>
            <person name="Lyons E."/>
            <person name="Wicker T."/>
            <person name="Salzberg S.L."/>
            <person name="Devos K.M."/>
            <person name="Dvorak J."/>
        </authorList>
    </citation>
    <scope>NUCLEOTIDE SEQUENCE [LARGE SCALE GENOMIC DNA]</scope>
    <source>
        <strain evidence="2">cv. AL8/78</strain>
    </source>
</reference>
<keyword evidence="3" id="KW-1185">Reference proteome</keyword>
<reference evidence="2" key="4">
    <citation type="submission" date="2019-03" db="UniProtKB">
        <authorList>
            <consortium name="EnsemblPlants"/>
        </authorList>
    </citation>
    <scope>IDENTIFICATION</scope>
</reference>
<dbReference type="Proteomes" id="UP000015105">
    <property type="component" value="Chromosome 5D"/>
</dbReference>
<name>A0A453L8A0_AEGTS</name>
<feature type="compositionally biased region" description="Basic and acidic residues" evidence="1">
    <location>
        <begin position="147"/>
        <end position="156"/>
    </location>
</feature>
<feature type="region of interest" description="Disordered" evidence="1">
    <location>
        <begin position="117"/>
        <end position="195"/>
    </location>
</feature>
<accession>A0A453L8A0</accession>
<dbReference type="EnsemblPlants" id="AET5Gv20667000.3">
    <property type="protein sequence ID" value="AET5Gv20667000.3"/>
    <property type="gene ID" value="AET5Gv20667000"/>
</dbReference>
<dbReference type="STRING" id="200361.A0A453L8A0"/>
<feature type="compositionally biased region" description="Low complexity" evidence="1">
    <location>
        <begin position="224"/>
        <end position="277"/>
    </location>
</feature>
<reference evidence="3" key="2">
    <citation type="journal article" date="2017" name="Nat. Plants">
        <title>The Aegilops tauschii genome reveals multiple impacts of transposons.</title>
        <authorList>
            <person name="Zhao G."/>
            <person name="Zou C."/>
            <person name="Li K."/>
            <person name="Wang K."/>
            <person name="Li T."/>
            <person name="Gao L."/>
            <person name="Zhang X."/>
            <person name="Wang H."/>
            <person name="Yang Z."/>
            <person name="Liu X."/>
            <person name="Jiang W."/>
            <person name="Mao L."/>
            <person name="Kong X."/>
            <person name="Jiao Y."/>
            <person name="Jia J."/>
        </authorList>
    </citation>
    <scope>NUCLEOTIDE SEQUENCE [LARGE SCALE GENOMIC DNA]</scope>
    <source>
        <strain evidence="3">cv. AL8/78</strain>
    </source>
</reference>
<evidence type="ECO:0000313" key="2">
    <source>
        <dbReference type="EnsemblPlants" id="AET5Gv20667000.3"/>
    </source>
</evidence>
<dbReference type="AlphaFoldDB" id="A0A453L8A0"/>
<reference evidence="3" key="1">
    <citation type="journal article" date="2014" name="Science">
        <title>Ancient hybridizations among the ancestral genomes of bread wheat.</title>
        <authorList>
            <consortium name="International Wheat Genome Sequencing Consortium,"/>
            <person name="Marcussen T."/>
            <person name="Sandve S.R."/>
            <person name="Heier L."/>
            <person name="Spannagl M."/>
            <person name="Pfeifer M."/>
            <person name="Jakobsen K.S."/>
            <person name="Wulff B.B."/>
            <person name="Steuernagel B."/>
            <person name="Mayer K.F."/>
            <person name="Olsen O.A."/>
        </authorList>
    </citation>
    <scope>NUCLEOTIDE SEQUENCE [LARGE SCALE GENOMIC DNA]</scope>
    <source>
        <strain evidence="3">cv. AL8/78</strain>
    </source>
</reference>
<organism evidence="2 3">
    <name type="scientific">Aegilops tauschii subsp. strangulata</name>
    <name type="common">Goatgrass</name>
    <dbReference type="NCBI Taxonomy" id="200361"/>
    <lineage>
        <taxon>Eukaryota</taxon>
        <taxon>Viridiplantae</taxon>
        <taxon>Streptophyta</taxon>
        <taxon>Embryophyta</taxon>
        <taxon>Tracheophyta</taxon>
        <taxon>Spermatophyta</taxon>
        <taxon>Magnoliopsida</taxon>
        <taxon>Liliopsida</taxon>
        <taxon>Poales</taxon>
        <taxon>Poaceae</taxon>
        <taxon>BOP clade</taxon>
        <taxon>Pooideae</taxon>
        <taxon>Triticodae</taxon>
        <taxon>Triticeae</taxon>
        <taxon>Triticinae</taxon>
        <taxon>Aegilops</taxon>
    </lineage>
</organism>
<sequence length="277" mass="30234">MHAHTQHALTNGHTTHTVRACMQLFVASSRGRLGQDQPAVIKIIAYNFPSNLDTAGRRHLRASLRRVVCSPSPELMQLASLSSLPGAPDLAHRRSVAPCSVTTPAIYAELLLRRRHTPGVPLRPRRPARTRRARQGQPHQFVPHVPRAPDEPDHTSASRTSRAHPTRPMSPTTPVRPARPARTRRARRVPCAPITRTGRARLAAAAYCPAPLRPQQQRITSMLPRRATAASAPPRRSAAAPCHAPPRLSRRAAATYAPPRRSSAASSSPRPPCSSRA</sequence>
<feature type="compositionally biased region" description="Basic residues" evidence="1">
    <location>
        <begin position="117"/>
        <end position="134"/>
    </location>
</feature>
<evidence type="ECO:0000256" key="1">
    <source>
        <dbReference type="SAM" id="MobiDB-lite"/>
    </source>
</evidence>
<protein>
    <submittedName>
        <fullName evidence="2">Uncharacterized protein</fullName>
    </submittedName>
</protein>
<reference evidence="2" key="5">
    <citation type="journal article" date="2021" name="G3 (Bethesda)">
        <title>Aegilops tauschii genome assembly Aet v5.0 features greater sequence contiguity and improved annotation.</title>
        <authorList>
            <person name="Wang L."/>
            <person name="Zhu T."/>
            <person name="Rodriguez J.C."/>
            <person name="Deal K.R."/>
            <person name="Dubcovsky J."/>
            <person name="McGuire P.E."/>
            <person name="Lux T."/>
            <person name="Spannagl M."/>
            <person name="Mayer K.F.X."/>
            <person name="Baldrich P."/>
            <person name="Meyers B.C."/>
            <person name="Huo N."/>
            <person name="Gu Y.Q."/>
            <person name="Zhou H."/>
            <person name="Devos K.M."/>
            <person name="Bennetzen J.L."/>
            <person name="Unver T."/>
            <person name="Budak H."/>
            <person name="Gulick P.J."/>
            <person name="Galiba G."/>
            <person name="Kalapos B."/>
            <person name="Nelson D.R."/>
            <person name="Li P."/>
            <person name="You F.M."/>
            <person name="Luo M.C."/>
            <person name="Dvorak J."/>
        </authorList>
    </citation>
    <scope>NUCLEOTIDE SEQUENCE [LARGE SCALE GENOMIC DNA]</scope>
    <source>
        <strain evidence="2">cv. AL8/78</strain>
    </source>
</reference>
<feature type="compositionally biased region" description="Basic residues" evidence="1">
    <location>
        <begin position="179"/>
        <end position="188"/>
    </location>
</feature>
<proteinExistence type="predicted"/>
<dbReference type="Gramene" id="AET5Gv20667000.3">
    <property type="protein sequence ID" value="AET5Gv20667000.3"/>
    <property type="gene ID" value="AET5Gv20667000"/>
</dbReference>